<dbReference type="Gene3D" id="3.30.565.10">
    <property type="entry name" value="Histidine kinase-like ATPase, C-terminal domain"/>
    <property type="match status" value="1"/>
</dbReference>
<dbReference type="InterPro" id="IPR003661">
    <property type="entry name" value="HisK_dim/P_dom"/>
</dbReference>
<evidence type="ECO:0000256" key="10">
    <source>
        <dbReference type="ARBA" id="ARBA00023136"/>
    </source>
</evidence>
<dbReference type="InterPro" id="IPR005467">
    <property type="entry name" value="His_kinase_dom"/>
</dbReference>
<dbReference type="GO" id="GO:0005886">
    <property type="term" value="C:plasma membrane"/>
    <property type="evidence" value="ECO:0007669"/>
    <property type="project" value="UniProtKB-SubCell"/>
</dbReference>
<proteinExistence type="predicted"/>
<keyword evidence="6 11" id="KW-0812">Transmembrane</keyword>
<organism evidence="14 15">
    <name type="scientific">Quadrisphaera setariae</name>
    <dbReference type="NCBI Taxonomy" id="2593304"/>
    <lineage>
        <taxon>Bacteria</taxon>
        <taxon>Bacillati</taxon>
        <taxon>Actinomycetota</taxon>
        <taxon>Actinomycetes</taxon>
        <taxon>Kineosporiales</taxon>
        <taxon>Kineosporiaceae</taxon>
        <taxon>Quadrisphaera</taxon>
    </lineage>
</organism>
<dbReference type="InterPro" id="IPR036890">
    <property type="entry name" value="HATPase_C_sf"/>
</dbReference>
<gene>
    <name evidence="14" type="ORF">FMM08_12210</name>
</gene>
<dbReference type="Pfam" id="PF00512">
    <property type="entry name" value="HisKA"/>
    <property type="match status" value="1"/>
</dbReference>
<dbReference type="Proteomes" id="UP000321234">
    <property type="component" value="Unassembled WGS sequence"/>
</dbReference>
<dbReference type="PROSITE" id="PS50109">
    <property type="entry name" value="HIS_KIN"/>
    <property type="match status" value="1"/>
</dbReference>
<evidence type="ECO:0000256" key="9">
    <source>
        <dbReference type="ARBA" id="ARBA00023012"/>
    </source>
</evidence>
<evidence type="ECO:0000256" key="2">
    <source>
        <dbReference type="ARBA" id="ARBA00004236"/>
    </source>
</evidence>
<protein>
    <recommendedName>
        <fullName evidence="3">histidine kinase</fullName>
        <ecNumber evidence="3">2.7.13.3</ecNumber>
    </recommendedName>
</protein>
<dbReference type="InterPro" id="IPR036097">
    <property type="entry name" value="HisK_dim/P_sf"/>
</dbReference>
<dbReference type="SUPFAM" id="SSF55874">
    <property type="entry name" value="ATPase domain of HSP90 chaperone/DNA topoisomerase II/histidine kinase"/>
    <property type="match status" value="1"/>
</dbReference>
<evidence type="ECO:0000313" key="15">
    <source>
        <dbReference type="Proteomes" id="UP000321234"/>
    </source>
</evidence>
<keyword evidence="4" id="KW-0597">Phosphoprotein</keyword>
<dbReference type="Gene3D" id="1.10.287.130">
    <property type="match status" value="1"/>
</dbReference>
<dbReference type="SUPFAM" id="SSF47384">
    <property type="entry name" value="Homodimeric domain of signal transducing histidine kinase"/>
    <property type="match status" value="1"/>
</dbReference>
<dbReference type="Pfam" id="PF00672">
    <property type="entry name" value="HAMP"/>
    <property type="match status" value="1"/>
</dbReference>
<evidence type="ECO:0000256" key="4">
    <source>
        <dbReference type="ARBA" id="ARBA00022553"/>
    </source>
</evidence>
<dbReference type="SMART" id="SM00388">
    <property type="entry name" value="HisKA"/>
    <property type="match status" value="1"/>
</dbReference>
<dbReference type="Pfam" id="PF02518">
    <property type="entry name" value="HATPase_c"/>
    <property type="match status" value="1"/>
</dbReference>
<dbReference type="CDD" id="cd00082">
    <property type="entry name" value="HisKA"/>
    <property type="match status" value="1"/>
</dbReference>
<dbReference type="InterPro" id="IPR003660">
    <property type="entry name" value="HAMP_dom"/>
</dbReference>
<keyword evidence="10 11" id="KW-0472">Membrane</keyword>
<dbReference type="InterPro" id="IPR003594">
    <property type="entry name" value="HATPase_dom"/>
</dbReference>
<feature type="domain" description="HAMP" evidence="13">
    <location>
        <begin position="315"/>
        <end position="367"/>
    </location>
</feature>
<dbReference type="OrthoDB" id="9757990at2"/>
<comment type="catalytic activity">
    <reaction evidence="1">
        <text>ATP + protein L-histidine = ADP + protein N-phospho-L-histidine.</text>
        <dbReference type="EC" id="2.7.13.3"/>
    </reaction>
</comment>
<keyword evidence="5" id="KW-0808">Transferase</keyword>
<name>A0A5C8ZG83_9ACTN</name>
<dbReference type="PANTHER" id="PTHR45436:SF5">
    <property type="entry name" value="SENSOR HISTIDINE KINASE TRCS"/>
    <property type="match status" value="1"/>
</dbReference>
<feature type="domain" description="Histidine kinase" evidence="12">
    <location>
        <begin position="375"/>
        <end position="600"/>
    </location>
</feature>
<dbReference type="FunFam" id="3.30.565.10:FF:000006">
    <property type="entry name" value="Sensor histidine kinase WalK"/>
    <property type="match status" value="1"/>
</dbReference>
<sequence>MKLFASLRSRVLVATVALTVITVLTTAWTVSRSVEQALRSQAARSLSNDTDIYQALLDYGGAHTSWDGVDDTVRDLATRYDRRIALKDASGRVLVDSSALLGQHDGPLRPRPDAVVDPYTAGLVSSAPGSLVGAVAPAQPAPSAADVAENAQRIQTASACLRAAGIRFSVDDVGDGTRTITVDGDGTTEQQDETASRCTDPLYQPTASQRAGAEAQNRAIGSCLDRSGTAHRLTGGEDGDTPFVVVDEADPAAVAGLQRCTEQADRASLAPRVALFLGSSDAAALRWDRLTTGSTLAVIAAIIAVASAVALVSTLAITRPLRRLAAAADRITHGDLETRVPTAGRGEVAQVGAAFNTMAEALHRTEAQRQQMVSDIAHELRNPLVTLNGTLEAIQDEVFTASPEVIDSLAEEARQLSHLVKDLAELNAAESGHLRLASGLLDLGEVVRTVAEAHTVVARTAGLTLRLDDQHSRAAGQQHDGWRALVVGDEVRLRQVLTNLVSNAVRYSHPGGTVTITTATTSDAVEVRVADQGVGITAEQLPLVFDRFWRADAARARATGGTGLGLAISRELVHAHHGELTVTSQPGVGTEFVLRLPAAR</sequence>
<accession>A0A5C8ZG83</accession>
<evidence type="ECO:0000256" key="7">
    <source>
        <dbReference type="ARBA" id="ARBA00022777"/>
    </source>
</evidence>
<evidence type="ECO:0000256" key="1">
    <source>
        <dbReference type="ARBA" id="ARBA00000085"/>
    </source>
</evidence>
<keyword evidence="9" id="KW-0902">Two-component regulatory system</keyword>
<reference evidence="14 15" key="1">
    <citation type="submission" date="2019-07" db="EMBL/GenBank/DDBJ databases">
        <title>Quadrisphaera sp. strain DD2A genome sequencing and assembly.</title>
        <authorList>
            <person name="Kim I."/>
        </authorList>
    </citation>
    <scope>NUCLEOTIDE SEQUENCE [LARGE SCALE GENOMIC DNA]</scope>
    <source>
        <strain evidence="14 15">DD2A</strain>
    </source>
</reference>
<comment type="caution">
    <text evidence="14">The sequence shown here is derived from an EMBL/GenBank/DDBJ whole genome shotgun (WGS) entry which is preliminary data.</text>
</comment>
<dbReference type="PROSITE" id="PS50885">
    <property type="entry name" value="HAMP"/>
    <property type="match status" value="1"/>
</dbReference>
<evidence type="ECO:0000256" key="8">
    <source>
        <dbReference type="ARBA" id="ARBA00022989"/>
    </source>
</evidence>
<dbReference type="EC" id="2.7.13.3" evidence="3"/>
<dbReference type="RefSeq" id="WP_147926610.1">
    <property type="nucleotide sequence ID" value="NZ_VKAC01000006.1"/>
</dbReference>
<dbReference type="PRINTS" id="PR00344">
    <property type="entry name" value="BCTRLSENSOR"/>
</dbReference>
<dbReference type="SUPFAM" id="SSF158472">
    <property type="entry name" value="HAMP domain-like"/>
    <property type="match status" value="1"/>
</dbReference>
<dbReference type="PANTHER" id="PTHR45436">
    <property type="entry name" value="SENSOR HISTIDINE KINASE YKOH"/>
    <property type="match status" value="1"/>
</dbReference>
<dbReference type="GO" id="GO:0000155">
    <property type="term" value="F:phosphorelay sensor kinase activity"/>
    <property type="evidence" value="ECO:0007669"/>
    <property type="project" value="InterPro"/>
</dbReference>
<dbReference type="CDD" id="cd06225">
    <property type="entry name" value="HAMP"/>
    <property type="match status" value="1"/>
</dbReference>
<feature type="transmembrane region" description="Helical" evidence="11">
    <location>
        <begin position="296"/>
        <end position="317"/>
    </location>
</feature>
<dbReference type="InterPro" id="IPR004358">
    <property type="entry name" value="Sig_transdc_His_kin-like_C"/>
</dbReference>
<evidence type="ECO:0000256" key="6">
    <source>
        <dbReference type="ARBA" id="ARBA00022692"/>
    </source>
</evidence>
<keyword evidence="8 11" id="KW-1133">Transmembrane helix</keyword>
<keyword evidence="15" id="KW-1185">Reference proteome</keyword>
<evidence type="ECO:0000256" key="11">
    <source>
        <dbReference type="SAM" id="Phobius"/>
    </source>
</evidence>
<dbReference type="EMBL" id="VKAC01000006">
    <property type="protein sequence ID" value="TXR56178.1"/>
    <property type="molecule type" value="Genomic_DNA"/>
</dbReference>
<evidence type="ECO:0000256" key="3">
    <source>
        <dbReference type="ARBA" id="ARBA00012438"/>
    </source>
</evidence>
<evidence type="ECO:0000259" key="13">
    <source>
        <dbReference type="PROSITE" id="PS50885"/>
    </source>
</evidence>
<dbReference type="Gene3D" id="6.10.340.10">
    <property type="match status" value="1"/>
</dbReference>
<dbReference type="SMART" id="SM00387">
    <property type="entry name" value="HATPase_c"/>
    <property type="match status" value="1"/>
</dbReference>
<evidence type="ECO:0000259" key="12">
    <source>
        <dbReference type="PROSITE" id="PS50109"/>
    </source>
</evidence>
<dbReference type="AlphaFoldDB" id="A0A5C8ZG83"/>
<dbReference type="SMART" id="SM00304">
    <property type="entry name" value="HAMP"/>
    <property type="match status" value="1"/>
</dbReference>
<dbReference type="InterPro" id="IPR050428">
    <property type="entry name" value="TCS_sensor_his_kinase"/>
</dbReference>
<evidence type="ECO:0000313" key="14">
    <source>
        <dbReference type="EMBL" id="TXR56178.1"/>
    </source>
</evidence>
<comment type="subcellular location">
    <subcellularLocation>
        <location evidence="2">Cell membrane</location>
    </subcellularLocation>
</comment>
<keyword evidence="7 14" id="KW-0418">Kinase</keyword>
<evidence type="ECO:0000256" key="5">
    <source>
        <dbReference type="ARBA" id="ARBA00022679"/>
    </source>
</evidence>